<evidence type="ECO:0000256" key="5">
    <source>
        <dbReference type="ARBA" id="ARBA00022741"/>
    </source>
</evidence>
<dbReference type="SUPFAM" id="SSF52540">
    <property type="entry name" value="P-loop containing nucleoside triphosphate hydrolases"/>
    <property type="match status" value="1"/>
</dbReference>
<dbReference type="OrthoDB" id="5428246at2"/>
<dbReference type="PROSITE" id="PS00674">
    <property type="entry name" value="AAA"/>
    <property type="match status" value="1"/>
</dbReference>
<dbReference type="Gene3D" id="1.10.8.60">
    <property type="match status" value="1"/>
</dbReference>
<evidence type="ECO:0000256" key="8">
    <source>
        <dbReference type="ARBA" id="ARBA00022840"/>
    </source>
</evidence>
<dbReference type="GO" id="GO:0030163">
    <property type="term" value="P:protein catabolic process"/>
    <property type="evidence" value="ECO:0007669"/>
    <property type="project" value="TreeGrafter"/>
</dbReference>
<evidence type="ECO:0000313" key="12">
    <source>
        <dbReference type="Proteomes" id="UP000194309"/>
    </source>
</evidence>
<dbReference type="InterPro" id="IPR027417">
    <property type="entry name" value="P-loop_NTPase"/>
</dbReference>
<evidence type="ECO:0000256" key="3">
    <source>
        <dbReference type="ARBA" id="ARBA00022670"/>
    </source>
</evidence>
<dbReference type="GO" id="GO:0004176">
    <property type="term" value="F:ATP-dependent peptidase activity"/>
    <property type="evidence" value="ECO:0007669"/>
    <property type="project" value="InterPro"/>
</dbReference>
<keyword evidence="4" id="KW-0479">Metal-binding</keyword>
<dbReference type="InterPro" id="IPR037219">
    <property type="entry name" value="Peptidase_M41-like"/>
</dbReference>
<dbReference type="InterPro" id="IPR041569">
    <property type="entry name" value="AAA_lid_3"/>
</dbReference>
<dbReference type="STRING" id="1660064.CIGN_0786"/>
<dbReference type="PANTHER" id="PTHR23076:SF97">
    <property type="entry name" value="ATP-DEPENDENT ZINC METALLOPROTEASE YME1L1"/>
    <property type="match status" value="1"/>
</dbReference>
<dbReference type="FunFam" id="3.40.50.300:FF:000001">
    <property type="entry name" value="ATP-dependent zinc metalloprotease FtsH"/>
    <property type="match status" value="1"/>
</dbReference>
<dbReference type="Proteomes" id="UP000194309">
    <property type="component" value="Chromosome"/>
</dbReference>
<reference evidence="11 12" key="1">
    <citation type="journal article" date="2017" name="Genome Biol. Evol.">
        <title>Comparative Genomic Analysis Identifies a Campylobacter Clade Deficient in Selenium Metabolism.</title>
        <authorList>
            <person name="Miller W.G."/>
            <person name="Yee E."/>
            <person name="Lopes B.S."/>
            <person name="Chapman M.H."/>
            <person name="Huynh S."/>
            <person name="Bono J.L."/>
            <person name="Parker C.T."/>
            <person name="Strachan N.J.C."/>
            <person name="Forbes K.J."/>
        </authorList>
    </citation>
    <scope>NUCLEOTIDE SEQUENCE [LARGE SCALE GENOMIC DNA]</scope>
    <source>
        <strain evidence="11 12">NCTC 13003</strain>
    </source>
</reference>
<keyword evidence="12" id="KW-1185">Reference proteome</keyword>
<dbReference type="InterPro" id="IPR003959">
    <property type="entry name" value="ATPase_AAA_core"/>
</dbReference>
<keyword evidence="7" id="KW-0862">Zinc</keyword>
<accession>A0A1X9SS75</accession>
<evidence type="ECO:0000256" key="6">
    <source>
        <dbReference type="ARBA" id="ARBA00022801"/>
    </source>
</evidence>
<dbReference type="Gene3D" id="3.40.50.300">
    <property type="entry name" value="P-loop containing nucleotide triphosphate hydrolases"/>
    <property type="match status" value="1"/>
</dbReference>
<evidence type="ECO:0000313" key="11">
    <source>
        <dbReference type="EMBL" id="ARQ99075.1"/>
    </source>
</evidence>
<dbReference type="KEGG" id="cdev:CIGN_0786"/>
<accession>A0A381D8Q7</accession>
<comment type="similarity">
    <text evidence="10">Belongs to the AAA ATPase family.</text>
</comment>
<organism evidence="11 12">
    <name type="scientific">Campylobacter devanensis</name>
    <dbReference type="NCBI Taxonomy" id="3161138"/>
    <lineage>
        <taxon>Bacteria</taxon>
        <taxon>Pseudomonadati</taxon>
        <taxon>Campylobacterota</taxon>
        <taxon>Epsilonproteobacteria</taxon>
        <taxon>Campylobacterales</taxon>
        <taxon>Campylobacteraceae</taxon>
        <taxon>Campylobacter</taxon>
    </lineage>
</organism>
<proteinExistence type="inferred from homology"/>
<keyword evidence="3" id="KW-0645">Protease</keyword>
<keyword evidence="8 10" id="KW-0067">ATP-binding</keyword>
<dbReference type="AlphaFoldDB" id="A0A1X9SS75"/>
<dbReference type="GO" id="GO:0004222">
    <property type="term" value="F:metalloendopeptidase activity"/>
    <property type="evidence" value="ECO:0007669"/>
    <property type="project" value="InterPro"/>
</dbReference>
<keyword evidence="5 10" id="KW-0547">Nucleotide-binding</keyword>
<gene>
    <name evidence="11" type="primary">ftsH1</name>
    <name evidence="11" type="ORF">CIGN_0786</name>
</gene>
<dbReference type="GO" id="GO:0016887">
    <property type="term" value="F:ATP hydrolysis activity"/>
    <property type="evidence" value="ECO:0007669"/>
    <property type="project" value="InterPro"/>
</dbReference>
<evidence type="ECO:0000256" key="9">
    <source>
        <dbReference type="ARBA" id="ARBA00023049"/>
    </source>
</evidence>
<dbReference type="Gene3D" id="1.20.58.760">
    <property type="entry name" value="Peptidase M41"/>
    <property type="match status" value="1"/>
</dbReference>
<dbReference type="PANTHER" id="PTHR23076">
    <property type="entry name" value="METALLOPROTEASE M41 FTSH"/>
    <property type="match status" value="1"/>
</dbReference>
<dbReference type="GO" id="GO:0005524">
    <property type="term" value="F:ATP binding"/>
    <property type="evidence" value="ECO:0007669"/>
    <property type="project" value="UniProtKB-KW"/>
</dbReference>
<dbReference type="Pfam" id="PF17862">
    <property type="entry name" value="AAA_lid_3"/>
    <property type="match status" value="1"/>
</dbReference>
<keyword evidence="9" id="KW-0482">Metalloprotease</keyword>
<sequence>MLKFSQIKLPKFNKKSAIIAASIVLVLLFVIAIFRSMPSKITLLEYDNFLQAGAIQNAIIDGDSVIIKALNRSYIIPKEMISLSELGQRVAVESSGDGGLIWVILILMLLAVVAFVVIKFTPLIKVAKKPQEKSESANLLESVSNQITPVVSDISFNDVAGIKDVKSELIEIVDFLKNPTKYSNLGIKMPKGVLMVGPPGVGKTLIAKAVAGEANVPFFYQSGANFVQIYAGMGAKRVRELFSMAKTYAPSIIFIDEIDAVGKARGGNRSDEREATLNQLLTEMDGFLSSSGVVVIAATNKIEMMDEALLRSGRFDRRIFVGMPDISDRNDILSIYLQGKRHSVDIGFVARSTTGFSGAALATLVNEAAINALRNGREIINNDDFKAVENRVIDGKKHLHSLSQNEKQIQAIYQSAKALMAEFCGINFNQISLLNDKFGASDTFLSSKSDLLGLIKVHLAGICAMNLITGELYTNSKNDIKIAKNIARELVMEYGMGDRIMPSDDETRELLERIRSEVNGLIDKMRSEIDALAKFLLENELASRADVIMIIQRINNG</sequence>
<protein>
    <submittedName>
        <fullName evidence="11">Integral membrane ATP-dependent zinc metallopeptidase</fullName>
        <ecNumber evidence="11">3.4.24.-</ecNumber>
    </submittedName>
</protein>
<dbReference type="EC" id="3.4.24.-" evidence="11"/>
<name>A0A1X9SS75_9BACT</name>
<dbReference type="Pfam" id="PF00004">
    <property type="entry name" value="AAA"/>
    <property type="match status" value="1"/>
</dbReference>
<dbReference type="EMBL" id="CP018788">
    <property type="protein sequence ID" value="ARQ99075.1"/>
    <property type="molecule type" value="Genomic_DNA"/>
</dbReference>
<dbReference type="SUPFAM" id="SSF140990">
    <property type="entry name" value="FtsH protease domain-like"/>
    <property type="match status" value="1"/>
</dbReference>
<evidence type="ECO:0000256" key="4">
    <source>
        <dbReference type="ARBA" id="ARBA00022723"/>
    </source>
</evidence>
<dbReference type="GO" id="GO:0006508">
    <property type="term" value="P:proteolysis"/>
    <property type="evidence" value="ECO:0007669"/>
    <property type="project" value="UniProtKB-KW"/>
</dbReference>
<dbReference type="GO" id="GO:0046872">
    <property type="term" value="F:metal ion binding"/>
    <property type="evidence" value="ECO:0007669"/>
    <property type="project" value="UniProtKB-KW"/>
</dbReference>
<evidence type="ECO:0000256" key="1">
    <source>
        <dbReference type="ARBA" id="ARBA00001947"/>
    </source>
</evidence>
<comment type="cofactor">
    <cofactor evidence="1">
        <name>Zn(2+)</name>
        <dbReference type="ChEBI" id="CHEBI:29105"/>
    </cofactor>
</comment>
<dbReference type="CDD" id="cd19501">
    <property type="entry name" value="RecA-like_FtsH"/>
    <property type="match status" value="1"/>
</dbReference>
<evidence type="ECO:0000256" key="7">
    <source>
        <dbReference type="ARBA" id="ARBA00022833"/>
    </source>
</evidence>
<dbReference type="InterPro" id="IPR003593">
    <property type="entry name" value="AAA+_ATPase"/>
</dbReference>
<dbReference type="SMART" id="SM00382">
    <property type="entry name" value="AAA"/>
    <property type="match status" value="1"/>
</dbReference>
<evidence type="ECO:0000256" key="2">
    <source>
        <dbReference type="ARBA" id="ARBA00010044"/>
    </source>
</evidence>
<keyword evidence="6 11" id="KW-0378">Hydrolase</keyword>
<comment type="similarity">
    <text evidence="2">In the C-terminal section; belongs to the peptidase M41 family.</text>
</comment>
<dbReference type="InterPro" id="IPR003960">
    <property type="entry name" value="ATPase_AAA_CS"/>
</dbReference>
<dbReference type="GO" id="GO:0005886">
    <property type="term" value="C:plasma membrane"/>
    <property type="evidence" value="ECO:0007669"/>
    <property type="project" value="TreeGrafter"/>
</dbReference>
<evidence type="ECO:0000256" key="10">
    <source>
        <dbReference type="RuleBase" id="RU003651"/>
    </source>
</evidence>